<dbReference type="PANTHER" id="PTHR31589:SF24">
    <property type="entry name" value="OS07G0205500 PROTEIN"/>
    <property type="match status" value="1"/>
</dbReference>
<dbReference type="Pfam" id="PF14365">
    <property type="entry name" value="Neprosin_AP"/>
    <property type="match status" value="1"/>
</dbReference>
<feature type="chain" id="PRO_5027056182" evidence="1">
    <location>
        <begin position="27"/>
        <end position="409"/>
    </location>
</feature>
<dbReference type="PROSITE" id="PS52045">
    <property type="entry name" value="NEPROSIN_PEP_CD"/>
    <property type="match status" value="1"/>
</dbReference>
<keyword evidence="3" id="KW-1185">Reference proteome</keyword>
<dbReference type="PANTHER" id="PTHR31589">
    <property type="entry name" value="PROTEIN, PUTATIVE (DUF239)-RELATED-RELATED"/>
    <property type="match status" value="1"/>
</dbReference>
<evidence type="ECO:0000313" key="3">
    <source>
        <dbReference type="Proteomes" id="UP000504607"/>
    </source>
</evidence>
<feature type="signal peptide" evidence="1">
    <location>
        <begin position="1"/>
        <end position="26"/>
    </location>
</feature>
<name>A0A6J0PJ68_ELAGV</name>
<evidence type="ECO:0000256" key="1">
    <source>
        <dbReference type="SAM" id="SignalP"/>
    </source>
</evidence>
<dbReference type="InterPro" id="IPR025521">
    <property type="entry name" value="Neprosin_propep"/>
</dbReference>
<dbReference type="Gene3D" id="3.90.1320.10">
    <property type="entry name" value="Outer-capsid protein sigma 3, large lobe"/>
    <property type="match status" value="1"/>
</dbReference>
<organism evidence="3 4">
    <name type="scientific">Elaeis guineensis var. tenera</name>
    <name type="common">Oil palm</name>
    <dbReference type="NCBI Taxonomy" id="51953"/>
    <lineage>
        <taxon>Eukaryota</taxon>
        <taxon>Viridiplantae</taxon>
        <taxon>Streptophyta</taxon>
        <taxon>Embryophyta</taxon>
        <taxon>Tracheophyta</taxon>
        <taxon>Spermatophyta</taxon>
        <taxon>Magnoliopsida</taxon>
        <taxon>Liliopsida</taxon>
        <taxon>Arecaceae</taxon>
        <taxon>Arecoideae</taxon>
        <taxon>Cocoseae</taxon>
        <taxon>Elaeidinae</taxon>
        <taxon>Elaeis</taxon>
    </lineage>
</organism>
<feature type="domain" description="Neprosin PEP catalytic" evidence="2">
    <location>
        <begin position="156"/>
        <end position="409"/>
    </location>
</feature>
<dbReference type="OrthoDB" id="1858978at2759"/>
<dbReference type="InParanoid" id="A0A6J0PJ68"/>
<proteinExistence type="predicted"/>
<dbReference type="Proteomes" id="UP000504607">
    <property type="component" value="Chromosome 6"/>
</dbReference>
<keyword evidence="1" id="KW-0732">Signal</keyword>
<reference evidence="4" key="1">
    <citation type="submission" date="2025-08" db="UniProtKB">
        <authorList>
            <consortium name="RefSeq"/>
        </authorList>
    </citation>
    <scope>IDENTIFICATION</scope>
</reference>
<dbReference type="Pfam" id="PF03080">
    <property type="entry name" value="Neprosin"/>
    <property type="match status" value="1"/>
</dbReference>
<dbReference type="RefSeq" id="XP_019706813.1">
    <property type="nucleotide sequence ID" value="XM_019851254.2"/>
</dbReference>
<sequence length="409" mass="45743">MAAHVGMSHGLVVLLLVIIYLSCTKARVRPIREQLEVQQYLKKLNKPAIKSIKSPDGDIIDCVHISHQPAFDHHLLKNHTIQMRPTFHPLGFHDENKVESKKKTSSIAQLWHQNGRCPEHTIPIRRTKKDDVLRASSVETYGKKRHNRTPNGASPLINGNLHEHSYASVTGDKYYGTKVDINVWNPYVEEPSEFSLSQLWILGGANENRNSVEAGWQVCPQIYGDKRTRLFVYWTRDNYGKTGCYNLNCAGFVQVSNEIAVGSSLSSISSYGGPQYDITLLVWKDPQTGNWWLQFGDQSPLGYWPSSLFDYLSDSANLVEWGGEVYNPRPNGKHTATVMGSGHFAEEGYGKASCIKNIQIVDQSNNLQTPQGIMTAAEHPNCYDVSQPSNGDLGTHFFYGGPGQNPKCP</sequence>
<evidence type="ECO:0000313" key="4">
    <source>
        <dbReference type="RefSeq" id="XP_019706813.1"/>
    </source>
</evidence>
<evidence type="ECO:0000259" key="2">
    <source>
        <dbReference type="PROSITE" id="PS52045"/>
    </source>
</evidence>
<dbReference type="InterPro" id="IPR004314">
    <property type="entry name" value="Neprosin"/>
</dbReference>
<dbReference type="InterPro" id="IPR053168">
    <property type="entry name" value="Glutamic_endopeptidase"/>
</dbReference>
<dbReference type="AlphaFoldDB" id="A0A6J0PJ68"/>
<accession>A0A6J0PJ68</accession>
<gene>
    <name evidence="4" type="primary">LOC105046465</name>
</gene>
<protein>
    <submittedName>
        <fullName evidence="4">Uncharacterized protein LOC105046465 isoform X1</fullName>
    </submittedName>
</protein>